<dbReference type="STRING" id="560819.SAMN05428998_12192"/>
<dbReference type="Gene3D" id="3.20.20.80">
    <property type="entry name" value="Glycosidases"/>
    <property type="match status" value="1"/>
</dbReference>
<keyword evidence="12" id="KW-1185">Reference proteome</keyword>
<dbReference type="SUPFAM" id="SSF51445">
    <property type="entry name" value="(Trans)glycosidases"/>
    <property type="match status" value="1"/>
</dbReference>
<evidence type="ECO:0000313" key="11">
    <source>
        <dbReference type="EMBL" id="SMF57415.1"/>
    </source>
</evidence>
<dbReference type="EMBL" id="FWZX01000021">
    <property type="protein sequence ID" value="SMF57415.1"/>
    <property type="molecule type" value="Genomic_DNA"/>
</dbReference>
<reference evidence="11 12" key="1">
    <citation type="submission" date="2017-04" db="EMBL/GenBank/DDBJ databases">
        <authorList>
            <person name="Afonso C.L."/>
            <person name="Miller P.J."/>
            <person name="Scott M.A."/>
            <person name="Spackman E."/>
            <person name="Goraichik I."/>
            <person name="Dimitrov K.M."/>
            <person name="Suarez D.L."/>
            <person name="Swayne D.E."/>
        </authorList>
    </citation>
    <scope>NUCLEOTIDE SEQUENCE [LARGE SCALE GENOMIC DNA]</scope>
    <source>
        <strain evidence="11 12">USBA 355</strain>
    </source>
</reference>
<dbReference type="InterPro" id="IPR017853">
    <property type="entry name" value="GH"/>
</dbReference>
<sequence length="625" mass="68716">MSELLDRLCERHGITLAYHDQLGYLRVASEEVKRALLEAIGVPADDEAALRQALAEAPELPEARVAVGADRRCFLPGCLEHGRVWGVALQLYQLRSARDWGIGDFEDLARAAELAGACGADFLGVNPLHALLLADPARCSPFYPSSRRFLNPLYIAVDRVPGYDPVLVDQAELERLRACSLVDYPGVARLKVAVLRRLWPRWRETAAEGGTDGRAAFDAFRATRGTPLARQALFEALSQHFAAEGQGAGWQGWPEEFRSPDSAAVLAFEAERRDELAFQAWLQWLADRQLEAAQRRGRAAGLRIGLYLDLAVGDAPDGAATWSDQALMVTGARVGAPPDSFNIAGQDWGLSPLSPAVLRQRALAPYRALLEDVMRHAGALRLDHAMGLRQLFFIPSGHPATEGTYLRYPMGEMLEALAEASRHCRSLVIGEDLGTVPEGFREIMAAAEIQSYRLLYFERLDHGLKPPGDYPRQALACLSTHDLPPLIGWWQGDDVALQRELGFMDGPMAEAELGRRAEDQRRLLADLVVEGLLETGQVPADGRLSGSAAEALSAAVHRHLARAPSRLFAVRLEDLAGERQAVNVPGTVEEHPNWRRRLGLTLEELPQSRLFQAVVRGVAGERPRQ</sequence>
<evidence type="ECO:0000313" key="12">
    <source>
        <dbReference type="Proteomes" id="UP000192917"/>
    </source>
</evidence>
<gene>
    <name evidence="11" type="ORF">SAMN05428998_12192</name>
</gene>
<evidence type="ECO:0000256" key="7">
    <source>
        <dbReference type="ARBA" id="ARBA00023277"/>
    </source>
</evidence>
<proteinExistence type="inferred from homology"/>
<evidence type="ECO:0000256" key="9">
    <source>
        <dbReference type="ARBA" id="ARBA00031501"/>
    </source>
</evidence>
<protein>
    <recommendedName>
        <fullName evidence="4 10">4-alpha-glucanotransferase</fullName>
        <ecNumber evidence="3 10">2.4.1.25</ecNumber>
    </recommendedName>
    <alternativeName>
        <fullName evidence="8 10">Amylomaltase</fullName>
    </alternativeName>
    <alternativeName>
        <fullName evidence="9 10">Disproportionating enzyme</fullName>
    </alternativeName>
</protein>
<dbReference type="NCBIfam" id="TIGR00217">
    <property type="entry name" value="malQ"/>
    <property type="match status" value="1"/>
</dbReference>
<evidence type="ECO:0000256" key="8">
    <source>
        <dbReference type="ARBA" id="ARBA00031423"/>
    </source>
</evidence>
<evidence type="ECO:0000256" key="6">
    <source>
        <dbReference type="ARBA" id="ARBA00022679"/>
    </source>
</evidence>
<dbReference type="GO" id="GO:0004134">
    <property type="term" value="F:4-alpha-glucanotransferase activity"/>
    <property type="evidence" value="ECO:0007669"/>
    <property type="project" value="UniProtKB-EC"/>
</dbReference>
<dbReference type="PANTHER" id="PTHR32438">
    <property type="entry name" value="4-ALPHA-GLUCANOTRANSFERASE DPE1, CHLOROPLASTIC/AMYLOPLASTIC"/>
    <property type="match status" value="1"/>
</dbReference>
<keyword evidence="5 10" id="KW-0328">Glycosyltransferase</keyword>
<name>A0A1Y6CIJ4_9PROT</name>
<dbReference type="InterPro" id="IPR003385">
    <property type="entry name" value="Glyco_hydro_77"/>
</dbReference>
<dbReference type="Pfam" id="PF02446">
    <property type="entry name" value="Glyco_hydro_77"/>
    <property type="match status" value="1"/>
</dbReference>
<evidence type="ECO:0000256" key="10">
    <source>
        <dbReference type="RuleBase" id="RU361207"/>
    </source>
</evidence>
<dbReference type="PANTHER" id="PTHR32438:SF5">
    <property type="entry name" value="4-ALPHA-GLUCANOTRANSFERASE DPE1, CHLOROPLASTIC_AMYLOPLASTIC"/>
    <property type="match status" value="1"/>
</dbReference>
<comment type="catalytic activity">
    <reaction evidence="1 10">
        <text>Transfers a segment of a (1-&gt;4)-alpha-D-glucan to a new position in an acceptor, which may be glucose or a (1-&gt;4)-alpha-D-glucan.</text>
        <dbReference type="EC" id="2.4.1.25"/>
    </reaction>
</comment>
<accession>A0A1Y6CIJ4</accession>
<dbReference type="AlphaFoldDB" id="A0A1Y6CIJ4"/>
<dbReference type="GO" id="GO:0005975">
    <property type="term" value="P:carbohydrate metabolic process"/>
    <property type="evidence" value="ECO:0007669"/>
    <property type="project" value="InterPro"/>
</dbReference>
<evidence type="ECO:0000256" key="3">
    <source>
        <dbReference type="ARBA" id="ARBA00012560"/>
    </source>
</evidence>
<evidence type="ECO:0000256" key="4">
    <source>
        <dbReference type="ARBA" id="ARBA00020295"/>
    </source>
</evidence>
<evidence type="ECO:0000256" key="2">
    <source>
        <dbReference type="ARBA" id="ARBA00005684"/>
    </source>
</evidence>
<keyword evidence="6 10" id="KW-0808">Transferase</keyword>
<organism evidence="11 12">
    <name type="scientific">Tistlia consotensis USBA 355</name>
    <dbReference type="NCBI Taxonomy" id="560819"/>
    <lineage>
        <taxon>Bacteria</taxon>
        <taxon>Pseudomonadati</taxon>
        <taxon>Pseudomonadota</taxon>
        <taxon>Alphaproteobacteria</taxon>
        <taxon>Rhodospirillales</taxon>
        <taxon>Rhodovibrionaceae</taxon>
        <taxon>Tistlia</taxon>
    </lineage>
</organism>
<dbReference type="RefSeq" id="WP_085124824.1">
    <property type="nucleotide sequence ID" value="NZ_FWZX01000021.1"/>
</dbReference>
<dbReference type="Proteomes" id="UP000192917">
    <property type="component" value="Unassembled WGS sequence"/>
</dbReference>
<comment type="similarity">
    <text evidence="2 10">Belongs to the disproportionating enzyme family.</text>
</comment>
<evidence type="ECO:0000256" key="1">
    <source>
        <dbReference type="ARBA" id="ARBA00000439"/>
    </source>
</evidence>
<evidence type="ECO:0000256" key="5">
    <source>
        <dbReference type="ARBA" id="ARBA00022676"/>
    </source>
</evidence>
<keyword evidence="7 10" id="KW-0119">Carbohydrate metabolism</keyword>
<dbReference type="EC" id="2.4.1.25" evidence="3 10"/>